<dbReference type="InterPro" id="IPR003439">
    <property type="entry name" value="ABC_transporter-like_ATP-bd"/>
</dbReference>
<evidence type="ECO:0000313" key="2">
    <source>
        <dbReference type="EMBL" id="GAT17546.1"/>
    </source>
</evidence>
<dbReference type="GO" id="GO:0016887">
    <property type="term" value="F:ATP hydrolysis activity"/>
    <property type="evidence" value="ECO:0007669"/>
    <property type="project" value="InterPro"/>
</dbReference>
<evidence type="ECO:0000313" key="3">
    <source>
        <dbReference type="Proteomes" id="UP000069654"/>
    </source>
</evidence>
<name>A0A117INV8_MYCTH</name>
<reference evidence="3" key="2">
    <citation type="submission" date="2016-02" db="EMBL/GenBank/DDBJ databases">
        <title>Draft genome sequence of five rapidly growing Mycobacterium species.</title>
        <authorList>
            <person name="Katahira K."/>
            <person name="Gotou Y."/>
            <person name="Iida K."/>
            <person name="Ogura Y."/>
            <person name="Hayashi T."/>
        </authorList>
    </citation>
    <scope>NUCLEOTIDE SEQUENCE [LARGE SCALE GENOMIC DNA]</scope>
    <source>
        <strain evidence="3">JCM6362</strain>
    </source>
</reference>
<reference evidence="2 3" key="1">
    <citation type="journal article" date="2016" name="Genome Announc.">
        <title>Draft Genome Sequences of Five Rapidly Growing Mycobacterium Species, M. thermoresistibile, M. fortuitum subsp. acetamidolyticum, M. canariasense, M. brisbanense, and M. novocastrense.</title>
        <authorList>
            <person name="Katahira K."/>
            <person name="Ogura Y."/>
            <person name="Gotoh Y."/>
            <person name="Hayashi T."/>
        </authorList>
    </citation>
    <scope>NUCLEOTIDE SEQUENCE [LARGE SCALE GENOMIC DNA]</scope>
    <source>
        <strain evidence="2 3">JCM6362</strain>
    </source>
</reference>
<dbReference type="Proteomes" id="UP000069654">
    <property type="component" value="Unassembled WGS sequence"/>
</dbReference>
<protein>
    <submittedName>
        <fullName evidence="2">ABC transporter--like protein</fullName>
    </submittedName>
</protein>
<dbReference type="Pfam" id="PF00005">
    <property type="entry name" value="ABC_tran"/>
    <property type="match status" value="1"/>
</dbReference>
<dbReference type="EMBL" id="BCTB01000053">
    <property type="protein sequence ID" value="GAT17546.1"/>
    <property type="molecule type" value="Genomic_DNA"/>
</dbReference>
<gene>
    <name evidence="2" type="ORF">RMCT_4515</name>
</gene>
<dbReference type="AlphaFoldDB" id="A0A117INV8"/>
<comment type="caution">
    <text evidence="2">The sequence shown here is derived from an EMBL/GenBank/DDBJ whole genome shotgun (WGS) entry which is preliminary data.</text>
</comment>
<dbReference type="OrthoDB" id="4628241at2"/>
<accession>A0A117INV8</accession>
<dbReference type="GO" id="GO:0005524">
    <property type="term" value="F:ATP binding"/>
    <property type="evidence" value="ECO:0007669"/>
    <property type="project" value="InterPro"/>
</dbReference>
<dbReference type="GO" id="GO:0005886">
    <property type="term" value="C:plasma membrane"/>
    <property type="evidence" value="ECO:0007669"/>
    <property type="project" value="TreeGrafter"/>
</dbReference>
<feature type="domain" description="ABC transporter" evidence="1">
    <location>
        <begin position="33"/>
        <end position="177"/>
    </location>
</feature>
<dbReference type="STRING" id="1797.RMCT_4515"/>
<evidence type="ECO:0000259" key="1">
    <source>
        <dbReference type="Pfam" id="PF00005"/>
    </source>
</evidence>
<dbReference type="PANTHER" id="PTHR24220">
    <property type="entry name" value="IMPORT ATP-BINDING PROTEIN"/>
    <property type="match status" value="1"/>
</dbReference>
<dbReference type="InterPro" id="IPR027417">
    <property type="entry name" value="P-loop_NTPase"/>
</dbReference>
<dbReference type="RefSeq" id="WP_003923787.1">
    <property type="nucleotide sequence ID" value="NZ_BCTB01000053.1"/>
</dbReference>
<sequence length="230" mass="24092">MSHTTRRGAAHEITVRALTKEFGTGPSGRGAVLDGVDLTARPGTLTLIVGGPLTGKTTLARCLTGTYRPDGGRIGYRLGGEQVDLATAPARTVAWLRGRHIARFDEPVAAPPTVPAVTAVTRAAGCDRPSAIRTLRQLQAVDVTTCAVGRLRSRDRDAVALAAALAARRPFVVLDQPERSCPAGILAAELERIVAAGAAVVVTAAPRTELTSIATEVGELREGRLTWHTP</sequence>
<dbReference type="Gene3D" id="3.40.50.300">
    <property type="entry name" value="P-loop containing nucleotide triphosphate hydrolases"/>
    <property type="match status" value="1"/>
</dbReference>
<dbReference type="GO" id="GO:0022857">
    <property type="term" value="F:transmembrane transporter activity"/>
    <property type="evidence" value="ECO:0007669"/>
    <property type="project" value="TreeGrafter"/>
</dbReference>
<organism evidence="2 3">
    <name type="scientific">Mycolicibacterium thermoresistibile</name>
    <name type="common">Mycobacterium thermoresistibile</name>
    <dbReference type="NCBI Taxonomy" id="1797"/>
    <lineage>
        <taxon>Bacteria</taxon>
        <taxon>Bacillati</taxon>
        <taxon>Actinomycetota</taxon>
        <taxon>Actinomycetes</taxon>
        <taxon>Mycobacteriales</taxon>
        <taxon>Mycobacteriaceae</taxon>
        <taxon>Mycolicibacterium</taxon>
    </lineage>
</organism>
<dbReference type="SUPFAM" id="SSF52540">
    <property type="entry name" value="P-loop containing nucleoside triphosphate hydrolases"/>
    <property type="match status" value="1"/>
</dbReference>
<proteinExistence type="predicted"/>
<dbReference type="OMA" id="CLTGVYR"/>
<dbReference type="InterPro" id="IPR015854">
    <property type="entry name" value="ABC_transpr_LolD-like"/>
</dbReference>
<dbReference type="PANTHER" id="PTHR24220:SF684">
    <property type="entry name" value="FE(3+) IONS IMPORT ATP-BINDING PROTEIN FBPC"/>
    <property type="match status" value="1"/>
</dbReference>